<dbReference type="EMBL" id="MT144668">
    <property type="protein sequence ID" value="QJH96959.1"/>
    <property type="molecule type" value="Genomic_DNA"/>
</dbReference>
<sequence length="67" mass="7678">MKCKYAPKGINCDNCPYGTRNSPVGHYTSGCEVRDEVEESRWNYLRNKNDKFSTSSNLYASIMGHPR</sequence>
<evidence type="ECO:0000313" key="1">
    <source>
        <dbReference type="EMBL" id="QJH96959.1"/>
    </source>
</evidence>
<accession>A0A6M3XGR1</accession>
<name>A0A6M3XGR1_9ZZZZ</name>
<proteinExistence type="predicted"/>
<dbReference type="AlphaFoldDB" id="A0A6M3XGR1"/>
<gene>
    <name evidence="1" type="ORF">TM448B00884_0010</name>
</gene>
<protein>
    <submittedName>
        <fullName evidence="1">Uncharacterized protein</fullName>
    </submittedName>
</protein>
<organism evidence="1">
    <name type="scientific">viral metagenome</name>
    <dbReference type="NCBI Taxonomy" id="1070528"/>
    <lineage>
        <taxon>unclassified sequences</taxon>
        <taxon>metagenomes</taxon>
        <taxon>organismal metagenomes</taxon>
    </lineage>
</organism>
<reference evidence="1" key="1">
    <citation type="submission" date="2020-03" db="EMBL/GenBank/DDBJ databases">
        <title>The deep terrestrial virosphere.</title>
        <authorList>
            <person name="Holmfeldt K."/>
            <person name="Nilsson E."/>
            <person name="Simone D."/>
            <person name="Lopez-Fernandez M."/>
            <person name="Wu X."/>
            <person name="de Brujin I."/>
            <person name="Lundin D."/>
            <person name="Andersson A."/>
            <person name="Bertilsson S."/>
            <person name="Dopson M."/>
        </authorList>
    </citation>
    <scope>NUCLEOTIDE SEQUENCE</scope>
    <source>
        <strain evidence="1">TM448B00884</strain>
    </source>
</reference>